<organism evidence="5 6">
    <name type="scientific">Tritrichomonas musculus</name>
    <dbReference type="NCBI Taxonomy" id="1915356"/>
    <lineage>
        <taxon>Eukaryota</taxon>
        <taxon>Metamonada</taxon>
        <taxon>Parabasalia</taxon>
        <taxon>Tritrichomonadida</taxon>
        <taxon>Tritrichomonadidae</taxon>
        <taxon>Tritrichomonas</taxon>
    </lineage>
</organism>
<dbReference type="SUPFAM" id="SSF88697">
    <property type="entry name" value="PUA domain-like"/>
    <property type="match status" value="1"/>
</dbReference>
<dbReference type="PIRSF" id="PIRSF005067">
    <property type="entry name" value="Tma_RNA-bind_prd"/>
    <property type="match status" value="1"/>
</dbReference>
<accession>A0ABR2H8U0</accession>
<feature type="domain" description="PUA" evidence="4">
    <location>
        <begin position="90"/>
        <end position="165"/>
    </location>
</feature>
<dbReference type="PANTHER" id="PTHR22798">
    <property type="entry name" value="MCT-1 PROTEIN"/>
    <property type="match status" value="1"/>
</dbReference>
<evidence type="ECO:0000256" key="2">
    <source>
        <dbReference type="ARBA" id="ARBA00022490"/>
    </source>
</evidence>
<dbReference type="NCBIfam" id="TIGR00451">
    <property type="entry name" value="unchar_dom_2"/>
    <property type="match status" value="1"/>
</dbReference>
<reference evidence="5 6" key="1">
    <citation type="submission" date="2024-04" db="EMBL/GenBank/DDBJ databases">
        <title>Tritrichomonas musculus Genome.</title>
        <authorList>
            <person name="Alves-Ferreira E."/>
            <person name="Grigg M."/>
            <person name="Lorenzi H."/>
            <person name="Galac M."/>
        </authorList>
    </citation>
    <scope>NUCLEOTIDE SEQUENCE [LARGE SCALE GENOMIC DNA]</scope>
    <source>
        <strain evidence="5 6">EAF2021</strain>
    </source>
</reference>
<dbReference type="Pfam" id="PF17832">
    <property type="entry name" value="Pre-PUA"/>
    <property type="match status" value="1"/>
</dbReference>
<dbReference type="InterPro" id="IPR002478">
    <property type="entry name" value="PUA"/>
</dbReference>
<dbReference type="PANTHER" id="PTHR22798:SF0">
    <property type="entry name" value="MALIGNANT T-CELL-AMPLIFIED SEQUENCE 1"/>
    <property type="match status" value="1"/>
</dbReference>
<evidence type="ECO:0000256" key="1">
    <source>
        <dbReference type="ARBA" id="ARBA00004496"/>
    </source>
</evidence>
<evidence type="ECO:0000259" key="4">
    <source>
        <dbReference type="SMART" id="SM00359"/>
    </source>
</evidence>
<dbReference type="InterPro" id="IPR016437">
    <property type="entry name" value="MCT-1/Tma20"/>
</dbReference>
<dbReference type="Proteomes" id="UP001470230">
    <property type="component" value="Unassembled WGS sequence"/>
</dbReference>
<protein>
    <submittedName>
        <fullName evidence="5">Malignant T-cell-amplified sequence 1</fullName>
    </submittedName>
</protein>
<evidence type="ECO:0000256" key="3">
    <source>
        <dbReference type="PIRNR" id="PIRNR005067"/>
    </source>
</evidence>
<keyword evidence="2 3" id="KW-0963">Cytoplasm</keyword>
<dbReference type="InterPro" id="IPR015947">
    <property type="entry name" value="PUA-like_sf"/>
</dbReference>
<keyword evidence="6" id="KW-1185">Reference proteome</keyword>
<dbReference type="InterPro" id="IPR041366">
    <property type="entry name" value="Pre-PUA"/>
</dbReference>
<dbReference type="SMART" id="SM00359">
    <property type="entry name" value="PUA"/>
    <property type="match status" value="1"/>
</dbReference>
<gene>
    <name evidence="5" type="ORF">M9Y10_025482</name>
</gene>
<sequence length="175" mass="19526">MCFGKAQFNKGTTIGGKELKNLKEGILKSMPEFSQIEKDYFAKNAKIAKLKVDNHLFVYTFNGKPLFFQVPGNQVCPNLILVLEYPDLLPCVYVDEGAVRALLRGADLMAPGIKQCPQEFEEGQVIAIRLLDQEEAFAIGVSVVSSEDIKRNPKNTAIEIKHILKDALWEARDGI</sequence>
<comment type="subcellular location">
    <subcellularLocation>
        <location evidence="1 3">Cytoplasm</location>
    </subcellularLocation>
</comment>
<dbReference type="Gene3D" id="3.10.400.20">
    <property type="match status" value="1"/>
</dbReference>
<dbReference type="PROSITE" id="PS50890">
    <property type="entry name" value="PUA"/>
    <property type="match status" value="1"/>
</dbReference>
<dbReference type="InterPro" id="IPR004521">
    <property type="entry name" value="Uncharacterised_CHP00451"/>
</dbReference>
<dbReference type="Pfam" id="PF01472">
    <property type="entry name" value="PUA"/>
    <property type="match status" value="1"/>
</dbReference>
<comment type="caution">
    <text evidence="5">The sequence shown here is derived from an EMBL/GenBank/DDBJ whole genome shotgun (WGS) entry which is preliminary data.</text>
</comment>
<proteinExistence type="predicted"/>
<name>A0ABR2H8U0_9EUKA</name>
<dbReference type="EMBL" id="JAPFFF010000037">
    <property type="protein sequence ID" value="KAK8842623.1"/>
    <property type="molecule type" value="Genomic_DNA"/>
</dbReference>
<evidence type="ECO:0000313" key="6">
    <source>
        <dbReference type="Proteomes" id="UP001470230"/>
    </source>
</evidence>
<evidence type="ECO:0000313" key="5">
    <source>
        <dbReference type="EMBL" id="KAK8842623.1"/>
    </source>
</evidence>